<dbReference type="EMBL" id="JACHDB010000001">
    <property type="protein sequence ID" value="MBB5431399.1"/>
    <property type="molecule type" value="Genomic_DNA"/>
</dbReference>
<comment type="caution">
    <text evidence="1">The sequence shown here is derived from an EMBL/GenBank/DDBJ whole genome shotgun (WGS) entry which is preliminary data.</text>
</comment>
<name>A0A7W8QJZ3_9ACTN</name>
<proteinExistence type="predicted"/>
<organism evidence="1 2">
    <name type="scientific">Nocardiopsis composta</name>
    <dbReference type="NCBI Taxonomy" id="157465"/>
    <lineage>
        <taxon>Bacteria</taxon>
        <taxon>Bacillati</taxon>
        <taxon>Actinomycetota</taxon>
        <taxon>Actinomycetes</taxon>
        <taxon>Streptosporangiales</taxon>
        <taxon>Nocardiopsidaceae</taxon>
        <taxon>Nocardiopsis</taxon>
    </lineage>
</organism>
<keyword evidence="2" id="KW-1185">Reference proteome</keyword>
<evidence type="ECO:0000313" key="1">
    <source>
        <dbReference type="EMBL" id="MBB5431399.1"/>
    </source>
</evidence>
<accession>A0A7W8QJZ3</accession>
<evidence type="ECO:0000313" key="2">
    <source>
        <dbReference type="Proteomes" id="UP000572635"/>
    </source>
</evidence>
<gene>
    <name evidence="1" type="ORF">HDA36_001483</name>
</gene>
<dbReference type="AlphaFoldDB" id="A0A7W8QJZ3"/>
<dbReference type="Proteomes" id="UP000572635">
    <property type="component" value="Unassembled WGS sequence"/>
</dbReference>
<protein>
    <submittedName>
        <fullName evidence="1">Uncharacterized protein</fullName>
    </submittedName>
</protein>
<sequence length="83" mass="8806">MTTSTSTQVVTIPADALVERTIASDGTPVLTLWADRSDPQPLLVIRSGPGAPADQRDLMAALAQESDYAADDYAELARRAGDF</sequence>
<reference evidence="1 2" key="1">
    <citation type="submission" date="2020-08" db="EMBL/GenBank/DDBJ databases">
        <title>Sequencing the genomes of 1000 actinobacteria strains.</title>
        <authorList>
            <person name="Klenk H.-P."/>
        </authorList>
    </citation>
    <scope>NUCLEOTIDE SEQUENCE [LARGE SCALE GENOMIC DNA]</scope>
    <source>
        <strain evidence="1 2">DSM 44551</strain>
    </source>
</reference>
<dbReference type="RefSeq" id="WP_184391041.1">
    <property type="nucleotide sequence ID" value="NZ_JACHDB010000001.1"/>
</dbReference>